<evidence type="ECO:0000313" key="3">
    <source>
        <dbReference type="Proteomes" id="UP000569914"/>
    </source>
</evidence>
<keyword evidence="1" id="KW-0472">Membrane</keyword>
<organism evidence="2 3">
    <name type="scientific">Microlunatus parietis</name>
    <dbReference type="NCBI Taxonomy" id="682979"/>
    <lineage>
        <taxon>Bacteria</taxon>
        <taxon>Bacillati</taxon>
        <taxon>Actinomycetota</taxon>
        <taxon>Actinomycetes</taxon>
        <taxon>Propionibacteriales</taxon>
        <taxon>Propionibacteriaceae</taxon>
        <taxon>Microlunatus</taxon>
    </lineage>
</organism>
<dbReference type="Proteomes" id="UP000569914">
    <property type="component" value="Unassembled WGS sequence"/>
</dbReference>
<sequence>MKRDVVSLIAGLLLSTIAVFALWTAIAGKIEWGVLRVAGPLTLVVVGVLGLALSRGRE</sequence>
<name>A0A7Y9LBL6_9ACTN</name>
<accession>A0A7Y9LBL6</accession>
<reference evidence="2 3" key="1">
    <citation type="submission" date="2020-07" db="EMBL/GenBank/DDBJ databases">
        <title>Sequencing the genomes of 1000 actinobacteria strains.</title>
        <authorList>
            <person name="Klenk H.-P."/>
        </authorList>
    </citation>
    <scope>NUCLEOTIDE SEQUENCE [LARGE SCALE GENOMIC DNA]</scope>
    <source>
        <strain evidence="2 3">DSM 22083</strain>
    </source>
</reference>
<gene>
    <name evidence="2" type="ORF">BKA15_002307</name>
</gene>
<evidence type="ECO:0000313" key="2">
    <source>
        <dbReference type="EMBL" id="NYE70978.1"/>
    </source>
</evidence>
<comment type="caution">
    <text evidence="2">The sequence shown here is derived from an EMBL/GenBank/DDBJ whole genome shotgun (WGS) entry which is preliminary data.</text>
</comment>
<dbReference type="RefSeq" id="WP_179750824.1">
    <property type="nucleotide sequence ID" value="NZ_JACCBU010000001.1"/>
</dbReference>
<keyword evidence="1" id="KW-1133">Transmembrane helix</keyword>
<proteinExistence type="predicted"/>
<evidence type="ECO:0000256" key="1">
    <source>
        <dbReference type="SAM" id="Phobius"/>
    </source>
</evidence>
<dbReference type="EMBL" id="JACCBU010000001">
    <property type="protein sequence ID" value="NYE70978.1"/>
    <property type="molecule type" value="Genomic_DNA"/>
</dbReference>
<feature type="transmembrane region" description="Helical" evidence="1">
    <location>
        <begin position="37"/>
        <end position="54"/>
    </location>
</feature>
<dbReference type="AlphaFoldDB" id="A0A7Y9LBL6"/>
<protein>
    <submittedName>
        <fullName evidence="2">Uncharacterized protein</fullName>
    </submittedName>
</protein>
<keyword evidence="3" id="KW-1185">Reference proteome</keyword>
<keyword evidence="1" id="KW-0812">Transmembrane</keyword>